<dbReference type="PROSITE" id="PS50221">
    <property type="entry name" value="GAIN_B"/>
    <property type="match status" value="1"/>
</dbReference>
<evidence type="ECO:0000256" key="12">
    <source>
        <dbReference type="ARBA" id="ARBA00023224"/>
    </source>
</evidence>
<proteinExistence type="inferred from homology"/>
<protein>
    <submittedName>
        <fullName evidence="19">Uncharacterized protein</fullName>
    </submittedName>
</protein>
<evidence type="ECO:0000256" key="5">
    <source>
        <dbReference type="ARBA" id="ARBA00022729"/>
    </source>
</evidence>
<evidence type="ECO:0000313" key="20">
    <source>
        <dbReference type="Proteomes" id="UP000677054"/>
    </source>
</evidence>
<comment type="subcellular location">
    <subcellularLocation>
        <location evidence="1">Cell membrane</location>
        <topology evidence="1">Multi-pass membrane protein</topology>
    </subcellularLocation>
</comment>
<dbReference type="PANTHER" id="PTHR12011">
    <property type="entry name" value="ADHESION G-PROTEIN COUPLED RECEPTOR"/>
    <property type="match status" value="1"/>
</dbReference>
<dbReference type="Gene3D" id="2.60.120.740">
    <property type="match status" value="1"/>
</dbReference>
<evidence type="ECO:0000256" key="2">
    <source>
        <dbReference type="ARBA" id="ARBA00010933"/>
    </source>
</evidence>
<feature type="transmembrane region" description="Helical" evidence="14">
    <location>
        <begin position="558"/>
        <end position="581"/>
    </location>
</feature>
<reference evidence="19" key="1">
    <citation type="submission" date="2020-11" db="EMBL/GenBank/DDBJ databases">
        <authorList>
            <person name="Tran Van P."/>
        </authorList>
    </citation>
    <scope>NUCLEOTIDE SEQUENCE</scope>
</reference>
<dbReference type="AlphaFoldDB" id="A0A7R9A8D3"/>
<feature type="domain" description="G-protein coupled receptors family 2 profile 1" evidence="16">
    <location>
        <begin position="160"/>
        <end position="214"/>
    </location>
</feature>
<dbReference type="InterPro" id="IPR000832">
    <property type="entry name" value="GPCR_2_secretin-like"/>
</dbReference>
<dbReference type="OrthoDB" id="1100386at2759"/>
<organism evidence="19">
    <name type="scientific">Darwinula stevensoni</name>
    <dbReference type="NCBI Taxonomy" id="69355"/>
    <lineage>
        <taxon>Eukaryota</taxon>
        <taxon>Metazoa</taxon>
        <taxon>Ecdysozoa</taxon>
        <taxon>Arthropoda</taxon>
        <taxon>Crustacea</taxon>
        <taxon>Oligostraca</taxon>
        <taxon>Ostracoda</taxon>
        <taxon>Podocopa</taxon>
        <taxon>Podocopida</taxon>
        <taxon>Darwinulocopina</taxon>
        <taxon>Darwinuloidea</taxon>
        <taxon>Darwinulidae</taxon>
        <taxon>Darwinula</taxon>
    </lineage>
</organism>
<dbReference type="PRINTS" id="PR00249">
    <property type="entry name" value="GPCRSECRETIN"/>
</dbReference>
<dbReference type="EMBL" id="CAJPEV010002246">
    <property type="protein sequence ID" value="CAG0896253.1"/>
    <property type="molecule type" value="Genomic_DNA"/>
</dbReference>
<dbReference type="Gene3D" id="2.60.220.50">
    <property type="match status" value="1"/>
</dbReference>
<dbReference type="SMART" id="SM00008">
    <property type="entry name" value="HormR"/>
    <property type="match status" value="1"/>
</dbReference>
<dbReference type="PROSITE" id="PS50261">
    <property type="entry name" value="G_PROTEIN_RECEP_F2_4"/>
    <property type="match status" value="1"/>
</dbReference>
<name>A0A7R9A8D3_9CRUS</name>
<feature type="compositionally biased region" description="Polar residues" evidence="13">
    <location>
        <begin position="991"/>
        <end position="1004"/>
    </location>
</feature>
<feature type="transmembrane region" description="Helical" evidence="14">
    <location>
        <begin position="656"/>
        <end position="675"/>
    </location>
</feature>
<dbReference type="InterPro" id="IPR057244">
    <property type="entry name" value="GAIN_B"/>
</dbReference>
<keyword evidence="11" id="KW-0675">Receptor</keyword>
<dbReference type="SMART" id="SM00303">
    <property type="entry name" value="GPS"/>
    <property type="match status" value="1"/>
</dbReference>
<dbReference type="InterPro" id="IPR000922">
    <property type="entry name" value="Lectin_gal-bd_dom"/>
</dbReference>
<feature type="region of interest" description="Disordered" evidence="13">
    <location>
        <begin position="74"/>
        <end position="111"/>
    </location>
</feature>
<dbReference type="EMBL" id="LR901763">
    <property type="protein sequence ID" value="CAD7249346.1"/>
    <property type="molecule type" value="Genomic_DNA"/>
</dbReference>
<feature type="transmembrane region" description="Helical" evidence="14">
    <location>
        <begin position="746"/>
        <end position="764"/>
    </location>
</feature>
<evidence type="ECO:0000259" key="17">
    <source>
        <dbReference type="PROSITE" id="PS50228"/>
    </source>
</evidence>
<dbReference type="Pfam" id="PF02793">
    <property type="entry name" value="HRM"/>
    <property type="match status" value="1"/>
</dbReference>
<evidence type="ECO:0000259" key="16">
    <source>
        <dbReference type="PROSITE" id="PS50227"/>
    </source>
</evidence>
<keyword evidence="9 14" id="KW-0472">Membrane</keyword>
<dbReference type="Proteomes" id="UP000677054">
    <property type="component" value="Unassembled WGS sequence"/>
</dbReference>
<evidence type="ECO:0000259" key="15">
    <source>
        <dbReference type="PROSITE" id="PS50221"/>
    </source>
</evidence>
<evidence type="ECO:0000259" key="18">
    <source>
        <dbReference type="PROSITE" id="PS50261"/>
    </source>
</evidence>
<keyword evidence="4 14" id="KW-0812">Transmembrane</keyword>
<dbReference type="InterPro" id="IPR043159">
    <property type="entry name" value="Lectin_gal-bd_sf"/>
</dbReference>
<comment type="similarity">
    <text evidence="2">Belongs to the G-protein coupled receptor 2 family. LN-TM7 subfamily.</text>
</comment>
<feature type="domain" description="SUEL-type lectin" evidence="17">
    <location>
        <begin position="26"/>
        <end position="60"/>
    </location>
</feature>
<evidence type="ECO:0000256" key="7">
    <source>
        <dbReference type="ARBA" id="ARBA00022989"/>
    </source>
</evidence>
<dbReference type="InterPro" id="IPR000203">
    <property type="entry name" value="GPS"/>
</dbReference>
<keyword evidence="20" id="KW-1185">Reference proteome</keyword>
<evidence type="ECO:0000256" key="9">
    <source>
        <dbReference type="ARBA" id="ARBA00023136"/>
    </source>
</evidence>
<dbReference type="Pfam" id="PF01825">
    <property type="entry name" value="GPS"/>
    <property type="match status" value="1"/>
</dbReference>
<dbReference type="GO" id="GO:0005886">
    <property type="term" value="C:plasma membrane"/>
    <property type="evidence" value="ECO:0007669"/>
    <property type="project" value="UniProtKB-SubCell"/>
</dbReference>
<dbReference type="InterPro" id="IPR036445">
    <property type="entry name" value="GPCR_2_extracell_dom_sf"/>
</dbReference>
<feature type="region of interest" description="Disordered" evidence="13">
    <location>
        <begin position="821"/>
        <end position="845"/>
    </location>
</feature>
<evidence type="ECO:0000256" key="8">
    <source>
        <dbReference type="ARBA" id="ARBA00023040"/>
    </source>
</evidence>
<dbReference type="GO" id="GO:0030246">
    <property type="term" value="F:carbohydrate binding"/>
    <property type="evidence" value="ECO:0007669"/>
    <property type="project" value="UniProtKB-KW"/>
</dbReference>
<dbReference type="InterPro" id="IPR032471">
    <property type="entry name" value="AGRL2-4_GAIN_subdom_A"/>
</dbReference>
<keyword evidence="8" id="KW-0297">G-protein coupled receptor</keyword>
<evidence type="ECO:0000256" key="10">
    <source>
        <dbReference type="ARBA" id="ARBA00023157"/>
    </source>
</evidence>
<evidence type="ECO:0000256" key="11">
    <source>
        <dbReference type="ARBA" id="ARBA00023170"/>
    </source>
</evidence>
<feature type="domain" description="G-protein coupled receptors family 2 profile 2" evidence="18">
    <location>
        <begin position="556"/>
        <end position="799"/>
    </location>
</feature>
<dbReference type="Pfam" id="PF00002">
    <property type="entry name" value="7tm_2"/>
    <property type="match status" value="1"/>
</dbReference>
<dbReference type="InterPro" id="IPR017981">
    <property type="entry name" value="GPCR_2-like_7TM"/>
</dbReference>
<dbReference type="InterPro" id="IPR046338">
    <property type="entry name" value="GAIN_dom_sf"/>
</dbReference>
<dbReference type="Pfam" id="PF16489">
    <property type="entry name" value="GAIN"/>
    <property type="match status" value="1"/>
</dbReference>
<accession>A0A7R9A8D3</accession>
<feature type="compositionally biased region" description="Polar residues" evidence="13">
    <location>
        <begin position="151"/>
        <end position="165"/>
    </location>
</feature>
<keyword evidence="7 14" id="KW-1133">Transmembrane helix</keyword>
<evidence type="ECO:0000256" key="13">
    <source>
        <dbReference type="SAM" id="MobiDB-lite"/>
    </source>
</evidence>
<dbReference type="PROSITE" id="PS50227">
    <property type="entry name" value="G_PROTEIN_RECEP_F2_3"/>
    <property type="match status" value="1"/>
</dbReference>
<feature type="compositionally biased region" description="Polar residues" evidence="13">
    <location>
        <begin position="1015"/>
        <end position="1028"/>
    </location>
</feature>
<feature type="transmembrane region" description="Helical" evidence="14">
    <location>
        <begin position="612"/>
        <end position="636"/>
    </location>
</feature>
<feature type="domain" description="GAIN-B" evidence="15">
    <location>
        <begin position="377"/>
        <end position="541"/>
    </location>
</feature>
<keyword evidence="12" id="KW-0807">Transducer</keyword>
<dbReference type="Pfam" id="PF02140">
    <property type="entry name" value="SUEL_Lectin"/>
    <property type="match status" value="1"/>
</dbReference>
<evidence type="ECO:0000256" key="6">
    <source>
        <dbReference type="ARBA" id="ARBA00022734"/>
    </source>
</evidence>
<keyword evidence="10" id="KW-1015">Disulfide bond</keyword>
<evidence type="ECO:0000313" key="19">
    <source>
        <dbReference type="EMBL" id="CAD7249346.1"/>
    </source>
</evidence>
<dbReference type="PROSITE" id="PS50228">
    <property type="entry name" value="SUEL_LECTIN"/>
    <property type="match status" value="1"/>
</dbReference>
<evidence type="ECO:0000256" key="4">
    <source>
        <dbReference type="ARBA" id="ARBA00022692"/>
    </source>
</evidence>
<feature type="region of interest" description="Disordered" evidence="13">
    <location>
        <begin position="138"/>
        <end position="165"/>
    </location>
</feature>
<evidence type="ECO:0000256" key="3">
    <source>
        <dbReference type="ARBA" id="ARBA00022475"/>
    </source>
</evidence>
<feature type="region of interest" description="Disordered" evidence="13">
    <location>
        <begin position="989"/>
        <end position="1028"/>
    </location>
</feature>
<dbReference type="GO" id="GO:0004930">
    <property type="term" value="F:G protein-coupled receptor activity"/>
    <property type="evidence" value="ECO:0007669"/>
    <property type="project" value="UniProtKB-KW"/>
</dbReference>
<keyword evidence="3" id="KW-1003">Cell membrane</keyword>
<dbReference type="Gene3D" id="1.20.1070.10">
    <property type="entry name" value="Rhodopsin 7-helix transmembrane proteins"/>
    <property type="match status" value="1"/>
</dbReference>
<evidence type="ECO:0000256" key="14">
    <source>
        <dbReference type="SAM" id="Phobius"/>
    </source>
</evidence>
<gene>
    <name evidence="19" type="ORF">DSTB1V02_LOCUS9144</name>
</gene>
<feature type="transmembrane region" description="Helical" evidence="14">
    <location>
        <begin position="695"/>
        <end position="717"/>
    </location>
</feature>
<dbReference type="GO" id="GO:0007166">
    <property type="term" value="P:cell surface receptor signaling pathway"/>
    <property type="evidence" value="ECO:0007669"/>
    <property type="project" value="InterPro"/>
</dbReference>
<keyword evidence="5" id="KW-0732">Signal</keyword>
<dbReference type="PANTHER" id="PTHR12011:SF347">
    <property type="entry name" value="FI21270P1-RELATED"/>
    <property type="match status" value="1"/>
</dbReference>
<dbReference type="InterPro" id="IPR001879">
    <property type="entry name" value="GPCR_2_extracellular_dom"/>
</dbReference>
<dbReference type="Gene3D" id="4.10.1240.10">
    <property type="entry name" value="GPCR, family 2, extracellular hormone receptor domain"/>
    <property type="match status" value="1"/>
</dbReference>
<keyword evidence="6" id="KW-0430">Lectin</keyword>
<evidence type="ECO:0000256" key="1">
    <source>
        <dbReference type="ARBA" id="ARBA00004651"/>
    </source>
</evidence>
<sequence length="1028" mass="113012">MFAEDSRAQRRFSVCSSWHGYVCPSRCSKQRSCFVWANSTVFGDPCPGTSKYLEVHYQCLPALLVLEGASSSTAGPAVSSPDARREDGDASSGFSTTVFLPDSPAKEEASRNTATSAISIATKEISIADVVPTTARIFEDDRAGTAGTEESPPSSTGDKCPSTVSRGLTWAETETGKEAKQRCPPSVMGRATWRCTGTAWKAPGPDLSRCKSLWVSGLQTRDVARGQVPVSEARRLPVSEARRLPVSEARRRLARHRVEQYDGFRAESQVTSGILDRKDLARELAHLVPSRSLYGTDVPEIVGMLEEVPPALEAVPSEDARRRGLEDVLGVASRLIGEAGEAWGDVGGEARREAATRLFVTLEHVAFLVARRLPVPQTEVFVRKNIVAHVSHDRGKYNDRGDERTILFSDHFPDSDVEAEIRLPKDALPDPHVDVVFFLMNGGDLKDILDPEDADLGLNSHVVSASIRKGRHVEISSPVRLTFRNRYPVSGSRPRCVFWDYESRSWMGDGCDVESFNATYTICECHHLTHFAVLAATANGGTPEAVGTVSAIRPRIHVVAYVGCSLSIFCLLCSLLALYGIQEDRSNVHKNLCACLLFAELLFLGGIERTEYRLACGFVAGFLHFFLLATFAWLFLEGLHLYSVLVGIFEAVKTRLPWYSLVVYGGSSSVVAIAAGIHPHNYGSADACWLRSSDYFIFGLVGPVVALFLGTLVFLAMANLDFWRRHPESNDDSVSKDGVKLSSYRWWLRGSTTTLVLVGITWTFGTLYMQYRDDTFGYLFGLTNAIQGLVLFAATCLFDEKVKEGMTKKSLRIWAWGSLSRRPDENCSQQSNAGGRAPHASNMHGYGPTTPGDGGWINHSFARGSDPGASTTCPCSLLHFYYTSLPLALSSAPFYGPVYSVQEAVSKGEDYGFHDERSSNYYITTLNSGRASSSGNPRTYCNVPDPYCRRNKENVVFTVDRLRSGSPWNHTYTEIDLNSTVYAEIDHNKQVSESSDASQSTHCSLNDHRPLIEQRGSTAPNTKPVTML</sequence>
<feature type="transmembrane region" description="Helical" evidence="14">
    <location>
        <begin position="776"/>
        <end position="798"/>
    </location>
</feature>